<accession>A0A0A8ZT26</accession>
<name>A0A0A8ZT26_ARUDO</name>
<proteinExistence type="predicted"/>
<evidence type="ECO:0000313" key="1">
    <source>
        <dbReference type="EMBL" id="JAD37977.1"/>
    </source>
</evidence>
<dbReference type="EMBL" id="GBRH01259918">
    <property type="protein sequence ID" value="JAD37977.1"/>
    <property type="molecule type" value="Transcribed_RNA"/>
</dbReference>
<organism evidence="1">
    <name type="scientific">Arundo donax</name>
    <name type="common">Giant reed</name>
    <name type="synonym">Donax arundinaceus</name>
    <dbReference type="NCBI Taxonomy" id="35708"/>
    <lineage>
        <taxon>Eukaryota</taxon>
        <taxon>Viridiplantae</taxon>
        <taxon>Streptophyta</taxon>
        <taxon>Embryophyta</taxon>
        <taxon>Tracheophyta</taxon>
        <taxon>Spermatophyta</taxon>
        <taxon>Magnoliopsida</taxon>
        <taxon>Liliopsida</taxon>
        <taxon>Poales</taxon>
        <taxon>Poaceae</taxon>
        <taxon>PACMAD clade</taxon>
        <taxon>Arundinoideae</taxon>
        <taxon>Arundineae</taxon>
        <taxon>Arundo</taxon>
    </lineage>
</organism>
<reference evidence="1" key="1">
    <citation type="submission" date="2014-09" db="EMBL/GenBank/DDBJ databases">
        <authorList>
            <person name="Magalhaes I.L.F."/>
            <person name="Oliveira U."/>
            <person name="Santos F.R."/>
            <person name="Vidigal T.H.D.A."/>
            <person name="Brescovit A.D."/>
            <person name="Santos A.J."/>
        </authorList>
    </citation>
    <scope>NUCLEOTIDE SEQUENCE</scope>
    <source>
        <tissue evidence="1">Shoot tissue taken approximately 20 cm above the soil surface</tissue>
    </source>
</reference>
<reference evidence="1" key="2">
    <citation type="journal article" date="2015" name="Data Brief">
        <title>Shoot transcriptome of the giant reed, Arundo donax.</title>
        <authorList>
            <person name="Barrero R.A."/>
            <person name="Guerrero F.D."/>
            <person name="Moolhuijzen P."/>
            <person name="Goolsby J.A."/>
            <person name="Tidwell J."/>
            <person name="Bellgard S.E."/>
            <person name="Bellgard M.I."/>
        </authorList>
    </citation>
    <scope>NUCLEOTIDE SEQUENCE</scope>
    <source>
        <tissue evidence="1">Shoot tissue taken approximately 20 cm above the soil surface</tissue>
    </source>
</reference>
<dbReference type="AlphaFoldDB" id="A0A0A8ZT26"/>
<protein>
    <submittedName>
        <fullName evidence="1">Uncharacterized protein</fullName>
    </submittedName>
</protein>
<sequence>MIYLSAAYGSICTSDFSLWKLKGLTSALDRTMMFLVYWACLCEVN</sequence>